<dbReference type="GeneID" id="80532136"/>
<dbReference type="EMBL" id="JQ343919">
    <property type="protein sequence ID" value="AFI33203.1"/>
    <property type="molecule type" value="Genomic_DNA"/>
</dbReference>
<dbReference type="EMBL" id="JQ343919">
    <property type="protein sequence ID" value="AFI33213.1"/>
    <property type="molecule type" value="Genomic_DNA"/>
</dbReference>
<dbReference type="Pfam" id="PF06307">
    <property type="entry name" value="Herpes_IR6"/>
    <property type="match status" value="1"/>
</dbReference>
<name>I1V8I1_9ALPH</name>
<feature type="region of interest" description="Disordered" evidence="1">
    <location>
        <begin position="240"/>
        <end position="274"/>
    </location>
</feature>
<proteinExistence type="predicted"/>
<organism evidence="2 4">
    <name type="scientific">Equid alphaherpesvirus 8</name>
    <dbReference type="NCBI Taxonomy" id="39637"/>
    <lineage>
        <taxon>Viruses</taxon>
        <taxon>Duplodnaviria</taxon>
        <taxon>Heunggongvirae</taxon>
        <taxon>Peploviricota</taxon>
        <taxon>Herviviricetes</taxon>
        <taxon>Herpesvirales</taxon>
        <taxon>Orthoherpesviridae</taxon>
        <taxon>Alphaherpesvirinae</taxon>
        <taxon>Varicellovirus</taxon>
        <taxon>Varicellovirus equidalpha8</taxon>
    </lineage>
</organism>
<dbReference type="KEGG" id="vg:12413982"/>
<dbReference type="KEGG" id="vg:80532126"/>
<dbReference type="GeneID" id="12413972"/>
<evidence type="ECO:0000313" key="4">
    <source>
        <dbReference type="Proteomes" id="UP000153207"/>
    </source>
</evidence>
<reference evidence="2 4" key="1">
    <citation type="journal article" date="2012" name="J. Virol.">
        <title>Complete genomic sequence of an equine herpesvirus type 8 wh strain isolated from china.</title>
        <authorList>
            <person name="Liu C."/>
            <person name="Guo W."/>
            <person name="Lu G."/>
            <person name="Xiang W."/>
            <person name="Wang X."/>
        </authorList>
    </citation>
    <scope>NUCLEOTIDE SEQUENCE [LARGE SCALE GENOMIC DNA]</scope>
    <source>
        <strain evidence="2">Wh</strain>
    </source>
</reference>
<dbReference type="KEGG" id="vg:12413972"/>
<dbReference type="GeneID" id="12413982"/>
<keyword evidence="5" id="KW-1185">Reference proteome</keyword>
<dbReference type="RefSeq" id="YP_010795107.1">
    <property type="nucleotide sequence ID" value="NC_075566.1"/>
</dbReference>
<dbReference type="Proteomes" id="UP000326551">
    <property type="component" value="Segment"/>
</dbReference>
<gene>
    <name evidence="2" type="primary">ORF67</name>
</gene>
<evidence type="ECO:0000256" key="1">
    <source>
        <dbReference type="SAM" id="MobiDB-lite"/>
    </source>
</evidence>
<dbReference type="EMBL" id="MF431611">
    <property type="protein sequence ID" value="AUS94720.1"/>
    <property type="molecule type" value="Genomic_DNA"/>
</dbReference>
<sequence>MNSDMMTAATASTEVFRCALARRRNANPPHLVLAPTFAAAAAAAGGASNSGGEGAPKGERKHLFNPFGCMLGRSYFRRCREEMNEGYFAKVPEGYFPVAPSEVPCRVPVEGVVAGEVLSYTALPLPKIEKRFYKQLNDGTFVRLPFLYPEEYYDGEEEPADERYYIRADAADARSADPSTLPEEAFAKVPPAIAEGITNWQGPKRVPIPSERYVMKLGFEYQLHVTEDAFQEVNTSFMRLDLQSSPDPHPRGSRQPRGRAQVSSENPEDTPVAV</sequence>
<dbReference type="RefSeq" id="YP_006273057.1">
    <property type="nucleotide sequence ID" value="NC_017826.1"/>
</dbReference>
<evidence type="ECO:0000313" key="5">
    <source>
        <dbReference type="Proteomes" id="UP000326551"/>
    </source>
</evidence>
<dbReference type="RefSeq" id="YP_006273047.1">
    <property type="nucleotide sequence ID" value="NC_017826.1"/>
</dbReference>
<evidence type="ECO:0000313" key="3">
    <source>
        <dbReference type="EMBL" id="AUS94720.1"/>
    </source>
</evidence>
<accession>I1V8I1</accession>
<dbReference type="Proteomes" id="UP000153207">
    <property type="component" value="Segment"/>
</dbReference>
<dbReference type="GeneID" id="80532126"/>
<dbReference type="KEGG" id="vg:80532136"/>
<evidence type="ECO:0000313" key="2">
    <source>
        <dbReference type="EMBL" id="AFI33203.1"/>
    </source>
</evidence>
<reference evidence="3 5" key="2">
    <citation type="journal article" date="2018" name="PLoS ONE">
        <title>Equid herpesvirus 8: Complete genome sequence and association with abortion in mares.</title>
        <authorList>
            <person name="Garvey M."/>
            <person name="Suarez N.M."/>
            <person name="Kerr K."/>
            <person name="Hector R."/>
            <person name="Moloney-Quinn L."/>
            <person name="Arkins S."/>
            <person name="Davison A.J."/>
            <person name="Cullinane A."/>
        </authorList>
    </citation>
    <scope>NUCLEOTIDE SEQUENCE [LARGE SCALE GENOMIC DNA]</scope>
    <source>
        <strain evidence="3 5">EHV-8/IR/2003/19</strain>
    </source>
</reference>
<dbReference type="EMBL" id="MF431611">
    <property type="protein sequence ID" value="AUS94730.1"/>
    <property type="molecule type" value="Genomic_DNA"/>
</dbReference>
<dbReference type="RefSeq" id="YP_010795117.1">
    <property type="nucleotide sequence ID" value="NC_075566.1"/>
</dbReference>
<dbReference type="InterPro" id="IPR010447">
    <property type="entry name" value="Herpes_IR6"/>
</dbReference>
<protein>
    <submittedName>
        <fullName evidence="2">Virion protein V67</fullName>
    </submittedName>
</protein>